<gene>
    <name evidence="2" type="ORF">SAMN04487935_3804</name>
</gene>
<feature type="signal peptide" evidence="1">
    <location>
        <begin position="1"/>
        <end position="20"/>
    </location>
</feature>
<dbReference type="EMBL" id="FNEZ01000011">
    <property type="protein sequence ID" value="SDK62623.1"/>
    <property type="molecule type" value="Genomic_DNA"/>
</dbReference>
<keyword evidence="3" id="KW-1185">Reference proteome</keyword>
<dbReference type="Proteomes" id="UP000199580">
    <property type="component" value="Unassembled WGS sequence"/>
</dbReference>
<dbReference type="AlphaFoldDB" id="A0A1G9DFK2"/>
<proteinExistence type="predicted"/>
<feature type="chain" id="PRO_5011718780" description="DUF4251 domain-containing protein" evidence="1">
    <location>
        <begin position="21"/>
        <end position="153"/>
    </location>
</feature>
<evidence type="ECO:0000256" key="1">
    <source>
        <dbReference type="SAM" id="SignalP"/>
    </source>
</evidence>
<evidence type="ECO:0000313" key="2">
    <source>
        <dbReference type="EMBL" id="SDK62623.1"/>
    </source>
</evidence>
<evidence type="ECO:0000313" key="3">
    <source>
        <dbReference type="Proteomes" id="UP000199580"/>
    </source>
</evidence>
<reference evidence="2 3" key="1">
    <citation type="submission" date="2016-10" db="EMBL/GenBank/DDBJ databases">
        <authorList>
            <person name="de Groot N.N."/>
        </authorList>
    </citation>
    <scope>NUCLEOTIDE SEQUENCE [LARGE SCALE GENOMIC DNA]</scope>
    <source>
        <strain evidence="2 3">CGMCC 1.10076</strain>
    </source>
</reference>
<dbReference type="RefSeq" id="WP_091399427.1">
    <property type="nucleotide sequence ID" value="NZ_BKAI01000029.1"/>
</dbReference>
<dbReference type="STRING" id="1128970.SAMN04487935_3804"/>
<evidence type="ECO:0008006" key="4">
    <source>
        <dbReference type="Google" id="ProtNLM"/>
    </source>
</evidence>
<organism evidence="2 3">
    <name type="scientific">Flavobacterium noncentrifugens</name>
    <dbReference type="NCBI Taxonomy" id="1128970"/>
    <lineage>
        <taxon>Bacteria</taxon>
        <taxon>Pseudomonadati</taxon>
        <taxon>Bacteroidota</taxon>
        <taxon>Flavobacteriia</taxon>
        <taxon>Flavobacteriales</taxon>
        <taxon>Flavobacteriaceae</taxon>
        <taxon>Flavobacterium</taxon>
    </lineage>
</organism>
<accession>A0A1G9DFK2</accession>
<name>A0A1G9DFK2_9FLAO</name>
<sequence>MKLFKIFIVLTILYGQSALAQKGKISYIKKDTFTKIISINEIGNHGDDFMTINVFNGELDKVQWGSAINITSYRYLGVDSQNNLHIQRNEHNYTLKDEDVCELIFKLDSTKPTEITLIAQRSQKNPLLIKIQVEATNNFIKAKYLGELTVYNE</sequence>
<keyword evidence="1" id="KW-0732">Signal</keyword>
<protein>
    <recommendedName>
        <fullName evidence="4">DUF4251 domain-containing protein</fullName>
    </recommendedName>
</protein>